<dbReference type="SUPFAM" id="SSF56563">
    <property type="entry name" value="Major capsid protein gp5"/>
    <property type="match status" value="1"/>
</dbReference>
<gene>
    <name evidence="1" type="ORF">MM415B03045_0012</name>
</gene>
<dbReference type="EMBL" id="MT142684">
    <property type="protein sequence ID" value="QJA87147.1"/>
    <property type="molecule type" value="Genomic_DNA"/>
</dbReference>
<reference evidence="1" key="1">
    <citation type="submission" date="2020-03" db="EMBL/GenBank/DDBJ databases">
        <title>The deep terrestrial virosphere.</title>
        <authorList>
            <person name="Holmfeldt K."/>
            <person name="Nilsson E."/>
            <person name="Simone D."/>
            <person name="Lopez-Fernandez M."/>
            <person name="Wu X."/>
            <person name="de Brujin I."/>
            <person name="Lundin D."/>
            <person name="Andersson A."/>
            <person name="Bertilsson S."/>
            <person name="Dopson M."/>
        </authorList>
    </citation>
    <scope>NUCLEOTIDE SEQUENCE</scope>
    <source>
        <strain evidence="1">MM415B03045</strain>
    </source>
</reference>
<organism evidence="1">
    <name type="scientific">viral metagenome</name>
    <dbReference type="NCBI Taxonomy" id="1070528"/>
    <lineage>
        <taxon>unclassified sequences</taxon>
        <taxon>metagenomes</taxon>
        <taxon>organismal metagenomes</taxon>
    </lineage>
</organism>
<proteinExistence type="predicted"/>
<protein>
    <submittedName>
        <fullName evidence="1">Putative capsid protein</fullName>
    </submittedName>
</protein>
<evidence type="ECO:0000313" key="1">
    <source>
        <dbReference type="EMBL" id="QJA87147.1"/>
    </source>
</evidence>
<sequence length="330" mass="36100">MQTLAQYQYLDRDMVLKGVADWMVMESPLLGVLNMKPVSGNSLKYNVSTALPSATWTTVGTQLSESSGTFVQRTADIYTLIHTVYTDKSQIALNATQDPEKIDIELGAQAMAQKIERALIIGQTSVDSNSLEVKGLLKIVAELESESTTDLDAINNDQIIAGTTSTGALTQASMDELIDQVKPGKPDLILMSRRMRRKLNVLSRISSASGLMITDSKLFGAKMEHYDGVPIYVSDWIKDNYIEGSSSVQAISTYDYDAAAVAGTNENSVIFAMQLGDDKVSGLHAGTMVREREDFVEDYDAIANRFKIMVGLACFKKYSLACMTGVNPRD</sequence>
<dbReference type="InterPro" id="IPR048813">
    <property type="entry name" value="GP7-like"/>
</dbReference>
<dbReference type="AlphaFoldDB" id="A0A6M3KY54"/>
<dbReference type="NCBIfam" id="NF045672">
    <property type="entry name" value="MCP_gp7_epsi_15"/>
    <property type="match status" value="1"/>
</dbReference>
<accession>A0A6M3KY54</accession>
<name>A0A6M3KY54_9ZZZZ</name>